<evidence type="ECO:0000313" key="4">
    <source>
        <dbReference type="Proteomes" id="UP000549457"/>
    </source>
</evidence>
<organism evidence="3 4">
    <name type="scientific">Amaricoccus macauensis</name>
    <dbReference type="NCBI Taxonomy" id="57001"/>
    <lineage>
        <taxon>Bacteria</taxon>
        <taxon>Pseudomonadati</taxon>
        <taxon>Pseudomonadota</taxon>
        <taxon>Alphaproteobacteria</taxon>
        <taxon>Rhodobacterales</taxon>
        <taxon>Paracoccaceae</taxon>
        <taxon>Amaricoccus</taxon>
    </lineage>
</organism>
<evidence type="ECO:0000313" key="3">
    <source>
        <dbReference type="EMBL" id="MBB5222825.1"/>
    </source>
</evidence>
<keyword evidence="4" id="KW-1185">Reference proteome</keyword>
<dbReference type="Pfam" id="PF03781">
    <property type="entry name" value="FGE-sulfatase"/>
    <property type="match status" value="1"/>
</dbReference>
<dbReference type="AlphaFoldDB" id="A0A840SQI8"/>
<accession>A0A840SQI8</accession>
<dbReference type="InterPro" id="IPR042095">
    <property type="entry name" value="SUMF_sf"/>
</dbReference>
<dbReference type="InterPro" id="IPR016187">
    <property type="entry name" value="CTDL_fold"/>
</dbReference>
<dbReference type="EMBL" id="JACHFM010000002">
    <property type="protein sequence ID" value="MBB5222825.1"/>
    <property type="molecule type" value="Genomic_DNA"/>
</dbReference>
<evidence type="ECO:0000256" key="1">
    <source>
        <dbReference type="SAM" id="SignalP"/>
    </source>
</evidence>
<proteinExistence type="predicted"/>
<reference evidence="3 4" key="1">
    <citation type="submission" date="2020-08" db="EMBL/GenBank/DDBJ databases">
        <title>Genomic Encyclopedia of Type Strains, Phase IV (KMG-IV): sequencing the most valuable type-strain genomes for metagenomic binning, comparative biology and taxonomic classification.</title>
        <authorList>
            <person name="Goeker M."/>
        </authorList>
    </citation>
    <scope>NUCLEOTIDE SEQUENCE [LARGE SCALE GENOMIC DNA]</scope>
    <source>
        <strain evidence="3 4">DSM 101730</strain>
    </source>
</reference>
<feature type="chain" id="PRO_5032303070" description="Sulfatase-modifying factor enzyme-like domain-containing protein" evidence="1">
    <location>
        <begin position="22"/>
        <end position="518"/>
    </location>
</feature>
<dbReference type="RefSeq" id="WP_184150340.1">
    <property type="nucleotide sequence ID" value="NZ_JACHFM010000002.1"/>
</dbReference>
<gene>
    <name evidence="3" type="ORF">HNP73_002761</name>
</gene>
<name>A0A840SQI8_9RHOB</name>
<keyword evidence="1" id="KW-0732">Signal</keyword>
<dbReference type="Gene3D" id="3.90.1580.10">
    <property type="entry name" value="paralog of FGE (formylglycine-generating enzyme)"/>
    <property type="match status" value="1"/>
</dbReference>
<dbReference type="InterPro" id="IPR051043">
    <property type="entry name" value="Sulfatase_Mod_Factor_Kinase"/>
</dbReference>
<feature type="domain" description="Sulfatase-modifying factor enzyme-like" evidence="2">
    <location>
        <begin position="101"/>
        <end position="286"/>
    </location>
</feature>
<dbReference type="GO" id="GO:0120147">
    <property type="term" value="F:formylglycine-generating oxidase activity"/>
    <property type="evidence" value="ECO:0007669"/>
    <property type="project" value="TreeGrafter"/>
</dbReference>
<dbReference type="Proteomes" id="UP000549457">
    <property type="component" value="Unassembled WGS sequence"/>
</dbReference>
<comment type="caution">
    <text evidence="3">The sequence shown here is derived from an EMBL/GenBank/DDBJ whole genome shotgun (WGS) entry which is preliminary data.</text>
</comment>
<protein>
    <recommendedName>
        <fullName evidence="2">Sulfatase-modifying factor enzyme-like domain-containing protein</fullName>
    </recommendedName>
</protein>
<sequence>MAERTAACLALLGFLALPAAAADWPAEFWNPAGSPDDIVLPLPCDGAITFRRVETAAPDNWLADESLQLGNSDTAGQEHSESLLRDSIVGSLSLDGTPAGRFYLIGKYEVTRDQYAAVMNPSCPTPTEDGALPAEAMSWLDAQTFAARLTGWLNANAAGELAAAAGPQAFVRLPSEEEWEFAARGGVAVPEAVQRQRLFPMEGALEDYVWFAGFKSCDGVLQPIGLLRPNPLGIHDILGNVQEMTADFYRLRTRSRPHGQLGGGTARGGSCLTTEARVRTAERAEFPLYDPETGQLAGKPFTGLRPVIGAPILIGQDRIDRINEDWRDIGQTRIQIAPSDDPITTLNRLAETEDDPATREALTAAAARFSNEMERRNAIESRSAVAVVNAGMLMIRDYIIGAELITNIEKVSKAGDDVDPQMLRRVYERQEITKDAFLASLVHATDDFDQPTLDQAAAIIRKENAARHQSMMPRTRASSDRMLEMFVDFTRRYRGSPDTSPAQFYDEIDAYYQDLRGR</sequence>
<feature type="signal peptide" evidence="1">
    <location>
        <begin position="1"/>
        <end position="21"/>
    </location>
</feature>
<dbReference type="PANTHER" id="PTHR23150:SF19">
    <property type="entry name" value="FORMYLGLYCINE-GENERATING ENZYME"/>
    <property type="match status" value="1"/>
</dbReference>
<dbReference type="PANTHER" id="PTHR23150">
    <property type="entry name" value="SULFATASE MODIFYING FACTOR 1, 2"/>
    <property type="match status" value="1"/>
</dbReference>
<dbReference type="InterPro" id="IPR005532">
    <property type="entry name" value="SUMF_dom"/>
</dbReference>
<dbReference type="SUPFAM" id="SSF56436">
    <property type="entry name" value="C-type lectin-like"/>
    <property type="match status" value="1"/>
</dbReference>
<evidence type="ECO:0000259" key="2">
    <source>
        <dbReference type="Pfam" id="PF03781"/>
    </source>
</evidence>